<comment type="caution">
    <text evidence="2">The sequence shown here is derived from an EMBL/GenBank/DDBJ whole genome shotgun (WGS) entry which is preliminary data.</text>
</comment>
<dbReference type="EMBL" id="JABSOD010000004">
    <property type="protein sequence ID" value="NRQ42032.1"/>
    <property type="molecule type" value="Genomic_DNA"/>
</dbReference>
<proteinExistence type="predicted"/>
<dbReference type="RefSeq" id="WP_173500277.1">
    <property type="nucleotide sequence ID" value="NZ_JABSOD010000004.1"/>
</dbReference>
<keyword evidence="3" id="KW-1185">Reference proteome</keyword>
<protein>
    <recommendedName>
        <fullName evidence="4">AlgX/AlgJ SGNH hydrolase-like domain-containing protein</fullName>
    </recommendedName>
</protein>
<gene>
    <name evidence="2" type="ORF">HRH59_05540</name>
</gene>
<sequence>MKKYLLLLLLFTLAVSTVAAAFSYLTDPYGIYRHSTKTSWFVRKVAAPDKGRTIKPYQAMQASPATLLIGNSRVEVGMPVQHAFYQQADVYNLGLPGAGIAMQYDYAWHVIRSRGSVRQVVIALDFLDFTSSENNISTEADRSRWQQRLQYHLANPDTAQHHYGFILQERLSLLLSTTALTDAIYTVFAQTQKTNALNAQGFNDGGVYYQQVASEGFSALYQQKAAELTQRLAAETLFVTGKSHHFNTLHSFISLLKAEQIDIFLLINPYQQPYLANLEQHQLTAELQHWKQQLVQLAKQHQLTLYDFAIASPPVINVVNLSSKNAADSVYFWEPSHYRPALGSLMLDVLHSGQCQQLYLLCDKYSEQ</sequence>
<evidence type="ECO:0000313" key="2">
    <source>
        <dbReference type="EMBL" id="NRQ42032.1"/>
    </source>
</evidence>
<name>A0A7Y5EHS9_9GAMM</name>
<dbReference type="Proteomes" id="UP000523161">
    <property type="component" value="Unassembled WGS sequence"/>
</dbReference>
<evidence type="ECO:0000313" key="3">
    <source>
        <dbReference type="Proteomes" id="UP000523161"/>
    </source>
</evidence>
<feature type="chain" id="PRO_5031453572" description="AlgX/AlgJ SGNH hydrolase-like domain-containing protein" evidence="1">
    <location>
        <begin position="22"/>
        <end position="368"/>
    </location>
</feature>
<keyword evidence="1" id="KW-0732">Signal</keyword>
<evidence type="ECO:0008006" key="4">
    <source>
        <dbReference type="Google" id="ProtNLM"/>
    </source>
</evidence>
<feature type="signal peptide" evidence="1">
    <location>
        <begin position="1"/>
        <end position="21"/>
    </location>
</feature>
<dbReference type="AlphaFoldDB" id="A0A7Y5EHS9"/>
<organism evidence="2 3">
    <name type="scientific">Rheinheimera lutimaris</name>
    <dbReference type="NCBI Taxonomy" id="2740584"/>
    <lineage>
        <taxon>Bacteria</taxon>
        <taxon>Pseudomonadati</taxon>
        <taxon>Pseudomonadota</taxon>
        <taxon>Gammaproteobacteria</taxon>
        <taxon>Chromatiales</taxon>
        <taxon>Chromatiaceae</taxon>
        <taxon>Rheinheimera</taxon>
    </lineage>
</organism>
<evidence type="ECO:0000256" key="1">
    <source>
        <dbReference type="SAM" id="SignalP"/>
    </source>
</evidence>
<reference evidence="2 3" key="1">
    <citation type="submission" date="2020-06" db="EMBL/GenBank/DDBJ databases">
        <title>Rheinheimera sp. nov., a marine bacterium isolated from coastal.</title>
        <authorList>
            <person name="Yu Q."/>
            <person name="Qi Y."/>
            <person name="Pu J."/>
        </authorList>
    </citation>
    <scope>NUCLEOTIDE SEQUENCE [LARGE SCALE GENOMIC DNA]</scope>
    <source>
        <strain evidence="2 3">YQF-2</strain>
    </source>
</reference>
<accession>A0A7Y5EHS9</accession>